<accession>A0A2N0B9L3</accession>
<gene>
    <name evidence="1" type="ORF">CH379_09115</name>
</gene>
<comment type="caution">
    <text evidence="1">The sequence shown here is derived from an EMBL/GenBank/DDBJ whole genome shotgun (WGS) entry which is preliminary data.</text>
</comment>
<dbReference type="AlphaFoldDB" id="A0A2N0B9L3"/>
<proteinExistence type="predicted"/>
<evidence type="ECO:0000313" key="1">
    <source>
        <dbReference type="EMBL" id="PJZ93188.1"/>
    </source>
</evidence>
<name>A0A2N0B9L3_9LEPT</name>
<sequence>MRVALGERREYGEFPQIFQGHEKSGVCSEILVPILKLISDIKMEECPLSLSPIPGDIKCRITSAKPIRTRCMTVEDAEFPHFSR</sequence>
<organism evidence="1">
    <name type="scientific">Leptospira ellisii</name>
    <dbReference type="NCBI Taxonomy" id="2023197"/>
    <lineage>
        <taxon>Bacteria</taxon>
        <taxon>Pseudomonadati</taxon>
        <taxon>Spirochaetota</taxon>
        <taxon>Spirochaetia</taxon>
        <taxon>Leptospirales</taxon>
        <taxon>Leptospiraceae</taxon>
        <taxon>Leptospira</taxon>
    </lineage>
</organism>
<protein>
    <submittedName>
        <fullName evidence="1">Uncharacterized protein</fullName>
    </submittedName>
</protein>
<reference evidence="1" key="1">
    <citation type="submission" date="2017-07" db="EMBL/GenBank/DDBJ databases">
        <title>Leptospira spp. isolated from tropical soils.</title>
        <authorList>
            <person name="Thibeaux R."/>
            <person name="Iraola G."/>
            <person name="Ferres I."/>
            <person name="Bierque E."/>
            <person name="Girault D."/>
            <person name="Soupe-Gilbert M.-E."/>
            <person name="Picardeau M."/>
            <person name="Goarant C."/>
        </authorList>
    </citation>
    <scope>NUCLEOTIDE SEQUENCE [LARGE SCALE GENOMIC DNA]</scope>
    <source>
        <strain evidence="1">ATI7-C-A5</strain>
    </source>
</reference>
<dbReference type="EMBL" id="NPEF01000077">
    <property type="protein sequence ID" value="PJZ93188.1"/>
    <property type="molecule type" value="Genomic_DNA"/>
</dbReference>